<feature type="compositionally biased region" description="Basic and acidic residues" evidence="1">
    <location>
        <begin position="61"/>
        <end position="74"/>
    </location>
</feature>
<evidence type="ECO:0000313" key="4">
    <source>
        <dbReference type="Proteomes" id="UP000265581"/>
    </source>
</evidence>
<keyword evidence="2" id="KW-0472">Membrane</keyword>
<keyword evidence="4" id="KW-1185">Reference proteome</keyword>
<dbReference type="EMBL" id="QUBR01000002">
    <property type="protein sequence ID" value="REK70450.1"/>
    <property type="molecule type" value="Genomic_DNA"/>
</dbReference>
<keyword evidence="2" id="KW-0812">Transmembrane</keyword>
<proteinExistence type="predicted"/>
<dbReference type="Pfam" id="PF11241">
    <property type="entry name" value="DUF3043"/>
    <property type="match status" value="1"/>
</dbReference>
<protein>
    <submittedName>
        <fullName evidence="3">DUF3043 domain-containing protein</fullName>
    </submittedName>
</protein>
<sequence>MRNGHHDTVHIVHSLTLAHAVKPTGRVSRVADETEARKGRPTPSRREAEAARKKQMKTPMTRKEQAKRDRSAREQIRVKQREALKTGDERYLPLREQGPVRRFTRDYVDRRRNFAEYLLPFLVVLLVLFTVSSGFSDQVQTALTAFAYPFLILGTVLDEVVMVRGLKKELRARFGADEIKGTTSYAVLRSTQLRRFRLPKPQVARGETLGTSYR</sequence>
<feature type="compositionally biased region" description="Basic and acidic residues" evidence="1">
    <location>
        <begin position="29"/>
        <end position="52"/>
    </location>
</feature>
<feature type="transmembrane region" description="Helical" evidence="2">
    <location>
        <begin position="142"/>
        <end position="163"/>
    </location>
</feature>
<name>A0A371P4K0_9ACTN</name>
<keyword evidence="2" id="KW-1133">Transmembrane helix</keyword>
<comment type="caution">
    <text evidence="3">The sequence shown here is derived from an EMBL/GenBank/DDBJ whole genome shotgun (WGS) entry which is preliminary data.</text>
</comment>
<reference evidence="3 4" key="1">
    <citation type="submission" date="2018-08" db="EMBL/GenBank/DDBJ databases">
        <title>Aeromicrobium sp. M2KJ-4, whole genome shotgun sequence.</title>
        <authorList>
            <person name="Tuo L."/>
        </authorList>
    </citation>
    <scope>NUCLEOTIDE SEQUENCE [LARGE SCALE GENOMIC DNA]</scope>
    <source>
        <strain evidence="3 4">M2KJ-4</strain>
    </source>
</reference>
<organism evidence="3 4">
    <name type="scientific">Aeromicrobium endophyticum</name>
    <dbReference type="NCBI Taxonomy" id="2292704"/>
    <lineage>
        <taxon>Bacteria</taxon>
        <taxon>Bacillati</taxon>
        <taxon>Actinomycetota</taxon>
        <taxon>Actinomycetes</taxon>
        <taxon>Propionibacteriales</taxon>
        <taxon>Nocardioidaceae</taxon>
        <taxon>Aeromicrobium</taxon>
    </lineage>
</organism>
<evidence type="ECO:0000256" key="1">
    <source>
        <dbReference type="SAM" id="MobiDB-lite"/>
    </source>
</evidence>
<feature type="region of interest" description="Disordered" evidence="1">
    <location>
        <begin position="23"/>
        <end position="74"/>
    </location>
</feature>
<feature type="transmembrane region" description="Helical" evidence="2">
    <location>
        <begin position="117"/>
        <end position="136"/>
    </location>
</feature>
<evidence type="ECO:0000256" key="2">
    <source>
        <dbReference type="SAM" id="Phobius"/>
    </source>
</evidence>
<dbReference type="InterPro" id="IPR021403">
    <property type="entry name" value="DUF3043"/>
</dbReference>
<dbReference type="AlphaFoldDB" id="A0A371P4K0"/>
<evidence type="ECO:0000313" key="3">
    <source>
        <dbReference type="EMBL" id="REK70450.1"/>
    </source>
</evidence>
<dbReference type="Proteomes" id="UP000265581">
    <property type="component" value="Unassembled WGS sequence"/>
</dbReference>
<gene>
    <name evidence="3" type="ORF">DX116_15040</name>
</gene>
<accession>A0A371P4K0</accession>